<dbReference type="GO" id="GO:0004725">
    <property type="term" value="F:protein tyrosine phosphatase activity"/>
    <property type="evidence" value="ECO:0007669"/>
    <property type="project" value="UniProtKB-EC"/>
</dbReference>
<protein>
    <submittedName>
        <fullName evidence="2">Tyrosine-protein phosphatase</fullName>
        <ecNumber evidence="2">3.1.3.48</ecNumber>
    </submittedName>
</protein>
<dbReference type="OrthoDB" id="9815473at2"/>
<evidence type="ECO:0000313" key="6">
    <source>
        <dbReference type="Proteomes" id="UP000094271"/>
    </source>
</evidence>
<keyword evidence="7" id="KW-1185">Reference proteome</keyword>
<name>A0A1E3AI38_9FIRM</name>
<keyword evidence="2" id="KW-0378">Hydrolase</keyword>
<dbReference type="InterPro" id="IPR000387">
    <property type="entry name" value="Tyr_Pase_dom"/>
</dbReference>
<reference evidence="4 7" key="2">
    <citation type="submission" date="2016-08" db="EMBL/GenBank/DDBJ databases">
        <title>Characterization of Isolates of Eisenbergiella tayi Derived from Blood Cultures, Using Whole Genome Sequencing.</title>
        <authorList>
            <person name="Bernier A.-M."/>
            <person name="Burdz T."/>
            <person name="Wiebe D."/>
            <person name="Bernard K."/>
        </authorList>
    </citation>
    <scope>NUCLEOTIDE SEQUENCE [LARGE SCALE GENOMIC DNA]</scope>
    <source>
        <strain evidence="4 7">NML120146</strain>
    </source>
</reference>
<gene>
    <name evidence="2" type="primary">iphP_1</name>
    <name evidence="3" type="ORF">BEI59_19610</name>
    <name evidence="2" type="ORF">BEI61_00039</name>
    <name evidence="4" type="ORF">BEI63_03805</name>
</gene>
<dbReference type="Proteomes" id="UP000094271">
    <property type="component" value="Unassembled WGS sequence"/>
</dbReference>
<dbReference type="Proteomes" id="UP000094869">
    <property type="component" value="Unassembled WGS sequence"/>
</dbReference>
<dbReference type="Gene3D" id="3.90.190.10">
    <property type="entry name" value="Protein tyrosine phosphatase superfamily"/>
    <property type="match status" value="1"/>
</dbReference>
<dbReference type="Pfam" id="PF13350">
    <property type="entry name" value="Y_phosphatase3"/>
    <property type="match status" value="1"/>
</dbReference>
<evidence type="ECO:0000313" key="7">
    <source>
        <dbReference type="Proteomes" id="UP000094869"/>
    </source>
</evidence>
<reference evidence="2 5" key="1">
    <citation type="submission" date="2016-07" db="EMBL/GenBank/DDBJ databases">
        <title>Characterization of isolates of Eisenbergiella tayi derived from blood cultures, using whole genome sequencing.</title>
        <authorList>
            <person name="Burdz T."/>
            <person name="Wiebe D."/>
            <person name="Huynh C."/>
            <person name="Bernard K."/>
        </authorList>
    </citation>
    <scope>NUCLEOTIDE SEQUENCE [LARGE SCALE GENOMIC DNA]</scope>
    <source>
        <strain evidence="2 5">NML 110608</strain>
    </source>
</reference>
<dbReference type="PROSITE" id="PS00383">
    <property type="entry name" value="TYR_PHOSPHATASE_1"/>
    <property type="match status" value="1"/>
</dbReference>
<dbReference type="Proteomes" id="UP000094067">
    <property type="component" value="Unassembled WGS sequence"/>
</dbReference>
<dbReference type="InterPro" id="IPR029021">
    <property type="entry name" value="Prot-tyrosine_phosphatase-like"/>
</dbReference>
<dbReference type="EMBL" id="MEHA01000015">
    <property type="protein sequence ID" value="ODR48946.1"/>
    <property type="molecule type" value="Genomic_DNA"/>
</dbReference>
<accession>A0A1E3AI38</accession>
<dbReference type="RefSeq" id="WP_069150845.1">
    <property type="nucleotide sequence ID" value="NZ_DAWDRA010000052.1"/>
</dbReference>
<dbReference type="EC" id="3.1.3.48" evidence="2"/>
<evidence type="ECO:0000313" key="4">
    <source>
        <dbReference type="EMBL" id="ODR60323.1"/>
    </source>
</evidence>
<dbReference type="InterPro" id="IPR016130">
    <property type="entry name" value="Tyr_Pase_AS"/>
</dbReference>
<comment type="caution">
    <text evidence="2">The sequence shown here is derived from an EMBL/GenBank/DDBJ whole genome shotgun (WGS) entry which is preliminary data.</text>
</comment>
<dbReference type="AlphaFoldDB" id="A0A1E3AI38"/>
<evidence type="ECO:0000313" key="5">
    <source>
        <dbReference type="Proteomes" id="UP000094067"/>
    </source>
</evidence>
<evidence type="ECO:0000259" key="1">
    <source>
        <dbReference type="PROSITE" id="PS50056"/>
    </source>
</evidence>
<dbReference type="EMBL" id="MEHD01000011">
    <property type="protein sequence ID" value="ODR60323.1"/>
    <property type="molecule type" value="Genomic_DNA"/>
</dbReference>
<sequence>MEMEKDYEKNWVRLPLVFASNVRELGGYPVEEGGQTAYHRFLRADDISELSESDIQFLLRYGVTSVLDLRSDGEVCRKPDVLAGVSGVLWKNVPFLRGEAGDMSRYAGEGAVADLGEMYLQLLEDREKIKEIFTFIADVQEGCLLFHCAGGKDRTGVLALLLMMLAGADKQDCMTNYGQSYVNLSRKRQDFFDDYEVEMPPEAMSLMYSHPETIALCYDHIMECYGGIRQYLTYCGLEEGQIEGIYRRLVN</sequence>
<organism evidence="2 5">
    <name type="scientific">Eisenbergiella tayi</name>
    <dbReference type="NCBI Taxonomy" id="1432052"/>
    <lineage>
        <taxon>Bacteria</taxon>
        <taxon>Bacillati</taxon>
        <taxon>Bacillota</taxon>
        <taxon>Clostridia</taxon>
        <taxon>Lachnospirales</taxon>
        <taxon>Lachnospiraceae</taxon>
        <taxon>Eisenbergiella</taxon>
    </lineage>
</organism>
<evidence type="ECO:0000313" key="2">
    <source>
        <dbReference type="EMBL" id="ODM08410.1"/>
    </source>
</evidence>
<reference evidence="3 6" key="3">
    <citation type="submission" date="2016-08" db="EMBL/GenBank/DDBJ databases">
        <authorList>
            <person name="Seilhamer J.J."/>
        </authorList>
    </citation>
    <scope>NUCLEOTIDE SEQUENCE [LARGE SCALE GENOMIC DNA]</scope>
    <source>
        <strain evidence="3 6">NML150140-1</strain>
    </source>
</reference>
<dbReference type="PROSITE" id="PS50056">
    <property type="entry name" value="TYR_PHOSPHATASE_2"/>
    <property type="match status" value="1"/>
</dbReference>
<dbReference type="EMBL" id="MCGH01000001">
    <property type="protein sequence ID" value="ODM08410.1"/>
    <property type="molecule type" value="Genomic_DNA"/>
</dbReference>
<dbReference type="InterPro" id="IPR026893">
    <property type="entry name" value="Tyr/Ser_Pase_IphP-type"/>
</dbReference>
<dbReference type="SUPFAM" id="SSF52799">
    <property type="entry name" value="(Phosphotyrosine protein) phosphatases II"/>
    <property type="match status" value="1"/>
</dbReference>
<evidence type="ECO:0000313" key="3">
    <source>
        <dbReference type="EMBL" id="ODR48946.1"/>
    </source>
</evidence>
<feature type="domain" description="Tyrosine specific protein phosphatases" evidence="1">
    <location>
        <begin position="130"/>
        <end position="199"/>
    </location>
</feature>
<proteinExistence type="predicted"/>